<dbReference type="Gene3D" id="1.10.10.60">
    <property type="entry name" value="Homeodomain-like"/>
    <property type="match status" value="2"/>
</dbReference>
<feature type="domain" description="Response regulatory" evidence="10">
    <location>
        <begin position="3"/>
        <end position="121"/>
    </location>
</feature>
<dbReference type="SMART" id="SM00448">
    <property type="entry name" value="REC"/>
    <property type="match status" value="1"/>
</dbReference>
<evidence type="ECO:0000256" key="8">
    <source>
        <dbReference type="PROSITE-ProRule" id="PRU00169"/>
    </source>
</evidence>
<keyword evidence="3 8" id="KW-0597">Phosphoprotein</keyword>
<name>A0ABV8SFD2_9BACL</name>
<dbReference type="InterPro" id="IPR018060">
    <property type="entry name" value="HTH_AraC"/>
</dbReference>
<dbReference type="Pfam" id="PF12833">
    <property type="entry name" value="HTH_18"/>
    <property type="match status" value="1"/>
</dbReference>
<dbReference type="PANTHER" id="PTHR42713:SF3">
    <property type="entry name" value="TRANSCRIPTIONAL REGULATORY PROTEIN HPTR"/>
    <property type="match status" value="1"/>
</dbReference>
<evidence type="ECO:0000256" key="2">
    <source>
        <dbReference type="ARBA" id="ARBA00022490"/>
    </source>
</evidence>
<feature type="domain" description="HTH araC/xylS-type" evidence="9">
    <location>
        <begin position="247"/>
        <end position="345"/>
    </location>
</feature>
<keyword evidence="12" id="KW-1185">Reference proteome</keyword>
<dbReference type="EMBL" id="JBHSED010000036">
    <property type="protein sequence ID" value="MFC4305169.1"/>
    <property type="molecule type" value="Genomic_DNA"/>
</dbReference>
<comment type="subcellular location">
    <subcellularLocation>
        <location evidence="1">Cytoplasm</location>
    </subcellularLocation>
</comment>
<dbReference type="PROSITE" id="PS50110">
    <property type="entry name" value="RESPONSE_REGULATORY"/>
    <property type="match status" value="1"/>
</dbReference>
<evidence type="ECO:0000256" key="5">
    <source>
        <dbReference type="ARBA" id="ARBA00023015"/>
    </source>
</evidence>
<organism evidence="11 12">
    <name type="scientific">Cohnella boryungensis</name>
    <dbReference type="NCBI Taxonomy" id="768479"/>
    <lineage>
        <taxon>Bacteria</taxon>
        <taxon>Bacillati</taxon>
        <taxon>Bacillota</taxon>
        <taxon>Bacilli</taxon>
        <taxon>Bacillales</taxon>
        <taxon>Paenibacillaceae</taxon>
        <taxon>Cohnella</taxon>
    </lineage>
</organism>
<dbReference type="PROSITE" id="PS00041">
    <property type="entry name" value="HTH_ARAC_FAMILY_1"/>
    <property type="match status" value="1"/>
</dbReference>
<dbReference type="InterPro" id="IPR009057">
    <property type="entry name" value="Homeodomain-like_sf"/>
</dbReference>
<evidence type="ECO:0000256" key="3">
    <source>
        <dbReference type="ARBA" id="ARBA00022553"/>
    </source>
</evidence>
<dbReference type="PANTHER" id="PTHR42713">
    <property type="entry name" value="HISTIDINE KINASE-RELATED"/>
    <property type="match status" value="1"/>
</dbReference>
<protein>
    <submittedName>
        <fullName evidence="11">Response regulator</fullName>
    </submittedName>
</protein>
<evidence type="ECO:0000256" key="6">
    <source>
        <dbReference type="ARBA" id="ARBA00023125"/>
    </source>
</evidence>
<evidence type="ECO:0000313" key="12">
    <source>
        <dbReference type="Proteomes" id="UP001595755"/>
    </source>
</evidence>
<evidence type="ECO:0000256" key="7">
    <source>
        <dbReference type="ARBA" id="ARBA00023163"/>
    </source>
</evidence>
<dbReference type="Gene3D" id="3.40.50.2300">
    <property type="match status" value="1"/>
</dbReference>
<keyword evidence="2" id="KW-0963">Cytoplasm</keyword>
<evidence type="ECO:0000256" key="4">
    <source>
        <dbReference type="ARBA" id="ARBA00023012"/>
    </source>
</evidence>
<accession>A0ABV8SFD2</accession>
<dbReference type="Pfam" id="PF00072">
    <property type="entry name" value="Response_reg"/>
    <property type="match status" value="1"/>
</dbReference>
<comment type="caution">
    <text evidence="11">The sequence shown here is derived from an EMBL/GenBank/DDBJ whole genome shotgun (WGS) entry which is preliminary data.</text>
</comment>
<dbReference type="RefSeq" id="WP_204606205.1">
    <property type="nucleotide sequence ID" value="NZ_JBHSED010000036.1"/>
</dbReference>
<dbReference type="InterPro" id="IPR018062">
    <property type="entry name" value="HTH_AraC-typ_CS"/>
</dbReference>
<feature type="modified residue" description="4-aspartylphosphate" evidence="8">
    <location>
        <position position="55"/>
    </location>
</feature>
<reference evidence="12" key="1">
    <citation type="journal article" date="2019" name="Int. J. Syst. Evol. Microbiol.">
        <title>The Global Catalogue of Microorganisms (GCM) 10K type strain sequencing project: providing services to taxonomists for standard genome sequencing and annotation.</title>
        <authorList>
            <consortium name="The Broad Institute Genomics Platform"/>
            <consortium name="The Broad Institute Genome Sequencing Center for Infectious Disease"/>
            <person name="Wu L."/>
            <person name="Ma J."/>
        </authorList>
    </citation>
    <scope>NUCLEOTIDE SEQUENCE [LARGE SCALE GENOMIC DNA]</scope>
    <source>
        <strain evidence="12">CGMCC 4.1641</strain>
    </source>
</reference>
<evidence type="ECO:0000313" key="11">
    <source>
        <dbReference type="EMBL" id="MFC4305169.1"/>
    </source>
</evidence>
<evidence type="ECO:0000259" key="10">
    <source>
        <dbReference type="PROSITE" id="PS50110"/>
    </source>
</evidence>
<dbReference type="Proteomes" id="UP001595755">
    <property type="component" value="Unassembled WGS sequence"/>
</dbReference>
<keyword evidence="6" id="KW-0238">DNA-binding</keyword>
<dbReference type="InterPro" id="IPR051552">
    <property type="entry name" value="HptR"/>
</dbReference>
<dbReference type="InterPro" id="IPR001789">
    <property type="entry name" value="Sig_transdc_resp-reg_receiver"/>
</dbReference>
<dbReference type="CDD" id="cd17536">
    <property type="entry name" value="REC_YesN-like"/>
    <property type="match status" value="1"/>
</dbReference>
<keyword evidence="4" id="KW-0902">Two-component regulatory system</keyword>
<evidence type="ECO:0000259" key="9">
    <source>
        <dbReference type="PROSITE" id="PS01124"/>
    </source>
</evidence>
<evidence type="ECO:0000256" key="1">
    <source>
        <dbReference type="ARBA" id="ARBA00004496"/>
    </source>
</evidence>
<keyword evidence="7" id="KW-0804">Transcription</keyword>
<sequence>MYTVLLVDDEPRAIEGLQWFVDWERLGFRICGICENGKEALDSIGRLEPDVVVTDIRMPGMDGLDMIGHCRNVHRKPPEFVILSGYSEFAYAKRALRLGVRHYLLKPVMEEEASEVLRQVHDGLRRRAANGDFDNKERGSAALPEEAARRISSILEAIERLEAAMAEERIRASFAWLEREAADVQALFAAQAAFRISRLVQELEGDIHSLVQSDGTLPAAAGVSRLAQQAIKAIRAIRVKQPGNTLSRVDEFMQAHYREPLTIKSLAAQFYLNPVYLGKAYQDKYGQGALDRIHDLRIEEAMRLLRETNENIGDVAERVGYAHYHHFLRHFERRTGLKPAEYRAEARRSRES</sequence>
<keyword evidence="5" id="KW-0805">Transcription regulation</keyword>
<dbReference type="SUPFAM" id="SSF46689">
    <property type="entry name" value="Homeodomain-like"/>
    <property type="match status" value="1"/>
</dbReference>
<dbReference type="SUPFAM" id="SSF52172">
    <property type="entry name" value="CheY-like"/>
    <property type="match status" value="1"/>
</dbReference>
<dbReference type="InterPro" id="IPR011006">
    <property type="entry name" value="CheY-like_superfamily"/>
</dbReference>
<gene>
    <name evidence="11" type="ORF">ACFO1S_17185</name>
</gene>
<dbReference type="SMART" id="SM00342">
    <property type="entry name" value="HTH_ARAC"/>
    <property type="match status" value="1"/>
</dbReference>
<dbReference type="PROSITE" id="PS01124">
    <property type="entry name" value="HTH_ARAC_FAMILY_2"/>
    <property type="match status" value="1"/>
</dbReference>
<proteinExistence type="predicted"/>